<dbReference type="EMBL" id="KN837111">
    <property type="protein sequence ID" value="KIJ45753.1"/>
    <property type="molecule type" value="Genomic_DNA"/>
</dbReference>
<dbReference type="Gene3D" id="3.90.470.20">
    <property type="entry name" value="4'-phosphopantetheinyl transferase domain"/>
    <property type="match status" value="1"/>
</dbReference>
<dbReference type="OrthoDB" id="15433at2759"/>
<dbReference type="InterPro" id="IPR037143">
    <property type="entry name" value="4-PPantetheinyl_Trfase_dom_sf"/>
</dbReference>
<accession>A0A0C9USC5</accession>
<dbReference type="Pfam" id="PF01648">
    <property type="entry name" value="ACPS"/>
    <property type="match status" value="1"/>
</dbReference>
<keyword evidence="10" id="KW-1185">Reference proteome</keyword>
<keyword evidence="6" id="KW-0443">Lipid metabolism</keyword>
<evidence type="ECO:0000259" key="8">
    <source>
        <dbReference type="Pfam" id="PF01648"/>
    </source>
</evidence>
<dbReference type="GO" id="GO:0000287">
    <property type="term" value="F:magnesium ion binding"/>
    <property type="evidence" value="ECO:0007669"/>
    <property type="project" value="InterPro"/>
</dbReference>
<evidence type="ECO:0000313" key="10">
    <source>
        <dbReference type="Proteomes" id="UP000054279"/>
    </source>
</evidence>
<evidence type="ECO:0000256" key="5">
    <source>
        <dbReference type="ARBA" id="ARBA00022842"/>
    </source>
</evidence>
<keyword evidence="1" id="KW-0444">Lipid biosynthesis</keyword>
<evidence type="ECO:0000256" key="7">
    <source>
        <dbReference type="ARBA" id="ARBA00023160"/>
    </source>
</evidence>
<feature type="domain" description="4'-phosphopantetheinyl transferase" evidence="8">
    <location>
        <begin position="13"/>
        <end position="125"/>
    </location>
</feature>
<dbReference type="HOGENOM" id="CLU_089696_3_2_1"/>
<dbReference type="GO" id="GO:0006633">
    <property type="term" value="P:fatty acid biosynthetic process"/>
    <property type="evidence" value="ECO:0007669"/>
    <property type="project" value="UniProtKB-KW"/>
</dbReference>
<sequence>RKRRLEYSMAIFGVGTDIVHLPRIAGLLHRRSSERFASRILSSKELPFWRAIQSSTEKTRFLAVRWCVKEATYKALQPKLPVQWKDISFLADSSSGSRKPLLEISQSNLKLHSSVSHDGDYVIAMVIVEST</sequence>
<name>A0A0C9USC5_SPHS4</name>
<dbReference type="InterPro" id="IPR008278">
    <property type="entry name" value="4-PPantetheinyl_Trfase_dom"/>
</dbReference>
<keyword evidence="2" id="KW-0808">Transferase</keyword>
<dbReference type="HAMAP" id="MF_00101">
    <property type="entry name" value="AcpS"/>
    <property type="match status" value="1"/>
</dbReference>
<dbReference type="Proteomes" id="UP000054279">
    <property type="component" value="Unassembled WGS sequence"/>
</dbReference>
<keyword evidence="4" id="KW-0276">Fatty acid metabolism</keyword>
<evidence type="ECO:0000256" key="1">
    <source>
        <dbReference type="ARBA" id="ARBA00022516"/>
    </source>
</evidence>
<evidence type="ECO:0000256" key="6">
    <source>
        <dbReference type="ARBA" id="ARBA00023098"/>
    </source>
</evidence>
<dbReference type="SUPFAM" id="SSF56214">
    <property type="entry name" value="4'-phosphopantetheinyl transferase"/>
    <property type="match status" value="1"/>
</dbReference>
<keyword evidence="5" id="KW-0460">Magnesium</keyword>
<dbReference type="GO" id="GO:0008897">
    <property type="term" value="F:holo-[acyl-carrier-protein] synthase activity"/>
    <property type="evidence" value="ECO:0007669"/>
    <property type="project" value="InterPro"/>
</dbReference>
<protein>
    <recommendedName>
        <fullName evidence="8">4'-phosphopantetheinyl transferase domain-containing protein</fullName>
    </recommendedName>
</protein>
<gene>
    <name evidence="9" type="ORF">M422DRAFT_166557</name>
</gene>
<evidence type="ECO:0000256" key="2">
    <source>
        <dbReference type="ARBA" id="ARBA00022679"/>
    </source>
</evidence>
<feature type="non-terminal residue" evidence="9">
    <location>
        <position position="1"/>
    </location>
</feature>
<evidence type="ECO:0000313" key="9">
    <source>
        <dbReference type="EMBL" id="KIJ45753.1"/>
    </source>
</evidence>
<organism evidence="9 10">
    <name type="scientific">Sphaerobolus stellatus (strain SS14)</name>
    <dbReference type="NCBI Taxonomy" id="990650"/>
    <lineage>
        <taxon>Eukaryota</taxon>
        <taxon>Fungi</taxon>
        <taxon>Dikarya</taxon>
        <taxon>Basidiomycota</taxon>
        <taxon>Agaricomycotina</taxon>
        <taxon>Agaricomycetes</taxon>
        <taxon>Phallomycetidae</taxon>
        <taxon>Geastrales</taxon>
        <taxon>Sphaerobolaceae</taxon>
        <taxon>Sphaerobolus</taxon>
    </lineage>
</organism>
<dbReference type="InterPro" id="IPR002582">
    <property type="entry name" value="ACPS"/>
</dbReference>
<keyword evidence="7" id="KW-0275">Fatty acid biosynthesis</keyword>
<reference evidence="9 10" key="1">
    <citation type="submission" date="2014-06" db="EMBL/GenBank/DDBJ databases">
        <title>Evolutionary Origins and Diversification of the Mycorrhizal Mutualists.</title>
        <authorList>
            <consortium name="DOE Joint Genome Institute"/>
            <consortium name="Mycorrhizal Genomics Consortium"/>
            <person name="Kohler A."/>
            <person name="Kuo A."/>
            <person name="Nagy L.G."/>
            <person name="Floudas D."/>
            <person name="Copeland A."/>
            <person name="Barry K.W."/>
            <person name="Cichocki N."/>
            <person name="Veneault-Fourrey C."/>
            <person name="LaButti K."/>
            <person name="Lindquist E.A."/>
            <person name="Lipzen A."/>
            <person name="Lundell T."/>
            <person name="Morin E."/>
            <person name="Murat C."/>
            <person name="Riley R."/>
            <person name="Ohm R."/>
            <person name="Sun H."/>
            <person name="Tunlid A."/>
            <person name="Henrissat B."/>
            <person name="Grigoriev I.V."/>
            <person name="Hibbett D.S."/>
            <person name="Martin F."/>
        </authorList>
    </citation>
    <scope>NUCLEOTIDE SEQUENCE [LARGE SCALE GENOMIC DNA]</scope>
    <source>
        <strain evidence="9 10">SS14</strain>
    </source>
</reference>
<dbReference type="NCBIfam" id="TIGR00516">
    <property type="entry name" value="acpS"/>
    <property type="match status" value="1"/>
</dbReference>
<evidence type="ECO:0000256" key="3">
    <source>
        <dbReference type="ARBA" id="ARBA00022723"/>
    </source>
</evidence>
<dbReference type="AlphaFoldDB" id="A0A0C9USC5"/>
<keyword evidence="3" id="KW-0479">Metal-binding</keyword>
<proteinExistence type="inferred from homology"/>
<dbReference type="InterPro" id="IPR004568">
    <property type="entry name" value="Ppantetheine-prot_Trfase_dom"/>
</dbReference>
<evidence type="ECO:0000256" key="4">
    <source>
        <dbReference type="ARBA" id="ARBA00022832"/>
    </source>
</evidence>
<dbReference type="NCBIfam" id="TIGR00556">
    <property type="entry name" value="pantethn_trn"/>
    <property type="match status" value="1"/>
</dbReference>